<dbReference type="Gramene" id="Aco011364.1.mrna1">
    <property type="protein sequence ID" value="Aco011364.1.mrna1"/>
    <property type="gene ID" value="Aco011364.1.path1"/>
</dbReference>
<reference evidence="4" key="2">
    <citation type="submission" date="2025-08" db="UniProtKB">
        <authorList>
            <consortium name="RefSeq"/>
        </authorList>
    </citation>
    <scope>IDENTIFICATION</scope>
    <source>
        <tissue evidence="4">Leaf</tissue>
    </source>
</reference>
<accession>A0A6P5G3G0</accession>
<evidence type="ECO:0000313" key="3">
    <source>
        <dbReference type="Proteomes" id="UP000515123"/>
    </source>
</evidence>
<gene>
    <name evidence="4" type="primary">LOC109719926</name>
</gene>
<dbReference type="GO" id="GO:0090173">
    <property type="term" value="P:regulation of synaptonemal complex assembly"/>
    <property type="evidence" value="ECO:0007669"/>
    <property type="project" value="InterPro"/>
</dbReference>
<dbReference type="SUPFAM" id="SSF48452">
    <property type="entry name" value="TPR-like"/>
    <property type="match status" value="1"/>
</dbReference>
<evidence type="ECO:0000313" key="4">
    <source>
        <dbReference type="RefSeq" id="XP_020102367.1"/>
    </source>
</evidence>
<dbReference type="PANTHER" id="PTHR40375:SF2">
    <property type="entry name" value="SPORULATION-SPECIFIC PROTEIN 22"/>
    <property type="match status" value="1"/>
</dbReference>
<dbReference type="AlphaFoldDB" id="A0A6P5G3G0"/>
<dbReference type="GO" id="GO:0007129">
    <property type="term" value="P:homologous chromosome pairing at meiosis"/>
    <property type="evidence" value="ECO:0007669"/>
    <property type="project" value="EnsemblPlants"/>
</dbReference>
<protein>
    <recommendedName>
        <fullName evidence="2">Protein ZIP4 homolog</fullName>
    </recommendedName>
</protein>
<dbReference type="InterPro" id="IPR011990">
    <property type="entry name" value="TPR-like_helical_dom_sf"/>
</dbReference>
<proteinExistence type="predicted"/>
<dbReference type="GO" id="GO:0007131">
    <property type="term" value="P:reciprocal meiotic recombination"/>
    <property type="evidence" value="ECO:0007669"/>
    <property type="project" value="EnsemblPlants"/>
</dbReference>
<reference evidence="3" key="1">
    <citation type="journal article" date="2015" name="Nat. Genet.">
        <title>The pineapple genome and the evolution of CAM photosynthesis.</title>
        <authorList>
            <person name="Ming R."/>
            <person name="VanBuren R."/>
            <person name="Wai C.M."/>
            <person name="Tang H."/>
            <person name="Schatz M.C."/>
            <person name="Bowers J.E."/>
            <person name="Lyons E."/>
            <person name="Wang M.L."/>
            <person name="Chen J."/>
            <person name="Biggers E."/>
            <person name="Zhang J."/>
            <person name="Huang L."/>
            <person name="Zhang L."/>
            <person name="Miao W."/>
            <person name="Zhang J."/>
            <person name="Ye Z."/>
            <person name="Miao C."/>
            <person name="Lin Z."/>
            <person name="Wang H."/>
            <person name="Zhou H."/>
            <person name="Yim W.C."/>
            <person name="Priest H.D."/>
            <person name="Zheng C."/>
            <person name="Woodhouse M."/>
            <person name="Edger P.P."/>
            <person name="Guyot R."/>
            <person name="Guo H.B."/>
            <person name="Guo H."/>
            <person name="Zheng G."/>
            <person name="Singh R."/>
            <person name="Sharma A."/>
            <person name="Min X."/>
            <person name="Zheng Y."/>
            <person name="Lee H."/>
            <person name="Gurtowski J."/>
            <person name="Sedlazeck F.J."/>
            <person name="Harkess A."/>
            <person name="McKain M.R."/>
            <person name="Liao Z."/>
            <person name="Fang J."/>
            <person name="Liu J."/>
            <person name="Zhang X."/>
            <person name="Zhang Q."/>
            <person name="Hu W."/>
            <person name="Qin Y."/>
            <person name="Wang K."/>
            <person name="Chen L.Y."/>
            <person name="Shirley N."/>
            <person name="Lin Y.R."/>
            <person name="Liu L.Y."/>
            <person name="Hernandez A.G."/>
            <person name="Wright C.L."/>
            <person name="Bulone V."/>
            <person name="Tuskan G.A."/>
            <person name="Heath K."/>
            <person name="Zee F."/>
            <person name="Moore P.H."/>
            <person name="Sunkar R."/>
            <person name="Leebens-Mack J.H."/>
            <person name="Mockler T."/>
            <person name="Bennetzen J.L."/>
            <person name="Freeling M."/>
            <person name="Sankoff D."/>
            <person name="Paterson A.H."/>
            <person name="Zhu X."/>
            <person name="Yang X."/>
            <person name="Smith J.A."/>
            <person name="Cushman J.C."/>
            <person name="Paull R.E."/>
            <person name="Yu Q."/>
        </authorList>
    </citation>
    <scope>NUCLEOTIDE SEQUENCE [LARGE SCALE GENOMIC DNA]</scope>
    <source>
        <strain evidence="3">cv. F153</strain>
    </source>
</reference>
<name>A0A6P5G3G0_ANACO</name>
<keyword evidence="3" id="KW-1185">Reference proteome</keyword>
<organism evidence="3 4">
    <name type="scientific">Ananas comosus</name>
    <name type="common">Pineapple</name>
    <name type="synonym">Ananas ananas</name>
    <dbReference type="NCBI Taxonomy" id="4615"/>
    <lineage>
        <taxon>Eukaryota</taxon>
        <taxon>Viridiplantae</taxon>
        <taxon>Streptophyta</taxon>
        <taxon>Embryophyta</taxon>
        <taxon>Tracheophyta</taxon>
        <taxon>Spermatophyta</taxon>
        <taxon>Magnoliopsida</taxon>
        <taxon>Liliopsida</taxon>
        <taxon>Poales</taxon>
        <taxon>Bromeliaceae</taxon>
        <taxon>Bromelioideae</taxon>
        <taxon>Ananas</taxon>
    </lineage>
</organism>
<dbReference type="InterPro" id="IPR039057">
    <property type="entry name" value="Spo22/ZIP4"/>
</dbReference>
<dbReference type="Gene3D" id="1.25.40.10">
    <property type="entry name" value="Tetratricopeptide repeat domain"/>
    <property type="match status" value="2"/>
</dbReference>
<keyword evidence="1" id="KW-0469">Meiosis</keyword>
<dbReference type="GO" id="GO:0005634">
    <property type="term" value="C:nucleus"/>
    <property type="evidence" value="ECO:0007669"/>
    <property type="project" value="EnsemblPlants"/>
</dbReference>
<dbReference type="RefSeq" id="XP_020102367.1">
    <property type="nucleotide sequence ID" value="XM_020246778.1"/>
</dbReference>
<evidence type="ECO:0000256" key="1">
    <source>
        <dbReference type="ARBA" id="ARBA00023254"/>
    </source>
</evidence>
<dbReference type="InterPro" id="IPR013940">
    <property type="entry name" value="Spo22/ZIP4/TEX11"/>
</dbReference>
<sequence length="968" mass="104563">MKISELSPDLRASPHVDSEALNPLPLLLEELETLVADAESLSSSDPSSAEALAAALRRSLARLSSSSSSSSSSAAPLPEHAKLQIWKLSFRLWNACVDLSNSSAVRRPGGVSGGEDRRSRTDQAQVRQAAAELLLLAGCPSGVPSAAAKAASFFHRTGLIWHELGRLDLAAACFERATDLVSGGGGGGAAAGEEERGLVLEINLARARTAWEASDRGLAVALLNRSKSLIHGSSPTWFKTLAEEYLRFGRHELSKKPSGGAPDASDLFSEALDLCEKGIAAAPSETLDLEGLKERCLRFMAAERLQAEDYEGVLRCVRVLRAAAGKGKGKGKGKGEHPSVGYVAMRAWLGAGRVGEAERELKGLVANEEAPEGVCVSAAEAYLATAGPEAALGVLVALAGRCSAGAGAALRIVKRVAEGGGGLGRARVVADLSSDERVVALFDSAAATSKERGAMHALLWNCGAEHFRSKDYEMSAELFESSMLYVPRDEENRSRRSNCFRVLCLCHLALSHLDRAREFIDEANKLEPNIKCAFLKFKIHLQRKEEKEAINQMQSMVSCVDFNPEFLTLSAHEAIASHCIPVAVASLSVLLNLYSPGKPMPMPEVAVLRNLITLLQRNPETELEVLKYSRRASARMAELGPESFFGKGAVGNRELSWFAGNSWNMGLRTGKEKKLECCSEFLELAAEFYNTTTDDNGNQSMVCKSLILSVGATLNVEEQKNAPLLEQDVKKAIDMLTRAGKLLPSLSSSSSHIGDQSAENSAFSFLHTYYSYQLCSRIDHVDSHTQQLQLIKTFAATKPCLPRHLLHLGLAASQGARPNPEAAEFSLNAALSAFLASPSPEYQSIGIALRKLACLAGYSDGNDRAYDVYRQAYQIIVGLKDGEYPIEEGKWLAMTAWNKAGFAVRLRQVNVARKWMKMGLDLARHLKGMEQYIAGMEECFASFEKQCGNEDGKVEGTEIGSKSQPVLV</sequence>
<dbReference type="GeneID" id="109719926"/>
<dbReference type="Pfam" id="PF08631">
    <property type="entry name" value="SPO22"/>
    <property type="match status" value="1"/>
</dbReference>
<dbReference type="OrthoDB" id="65716at2759"/>
<dbReference type="GO" id="GO:0071139">
    <property type="term" value="P:resolution of DNA recombination intermediates"/>
    <property type="evidence" value="ECO:0007669"/>
    <property type="project" value="EnsemblPlants"/>
</dbReference>
<dbReference type="GO" id="GO:0005694">
    <property type="term" value="C:chromosome"/>
    <property type="evidence" value="ECO:0007669"/>
    <property type="project" value="EnsemblPlants"/>
</dbReference>
<evidence type="ECO:0000256" key="2">
    <source>
        <dbReference type="ARBA" id="ARBA00031845"/>
    </source>
</evidence>
<dbReference type="Proteomes" id="UP000515123">
    <property type="component" value="Linkage group 1"/>
</dbReference>
<dbReference type="PANTHER" id="PTHR40375">
    <property type="entry name" value="SPORULATION-SPECIFIC PROTEIN 22"/>
    <property type="match status" value="1"/>
</dbReference>